<keyword evidence="4" id="KW-1185">Reference proteome</keyword>
<accession>A0A084VR09</accession>
<dbReference type="Proteomes" id="UP000030765">
    <property type="component" value="Unassembled WGS sequence"/>
</dbReference>
<feature type="compositionally biased region" description="Polar residues" evidence="1">
    <location>
        <begin position="28"/>
        <end position="37"/>
    </location>
</feature>
<gene>
    <name evidence="2" type="ORF">ZHAS_00007887</name>
</gene>
<evidence type="ECO:0000313" key="4">
    <source>
        <dbReference type="Proteomes" id="UP000030765"/>
    </source>
</evidence>
<evidence type="ECO:0000256" key="1">
    <source>
        <dbReference type="SAM" id="MobiDB-lite"/>
    </source>
</evidence>
<evidence type="ECO:0000313" key="3">
    <source>
        <dbReference type="EnsemblMetazoa" id="ASIC007887-PA"/>
    </source>
</evidence>
<reference evidence="2 4" key="1">
    <citation type="journal article" date="2014" name="BMC Genomics">
        <title>Genome sequence of Anopheles sinensis provides insight into genetics basis of mosquito competence for malaria parasites.</title>
        <authorList>
            <person name="Zhou D."/>
            <person name="Zhang D."/>
            <person name="Ding G."/>
            <person name="Shi L."/>
            <person name="Hou Q."/>
            <person name="Ye Y."/>
            <person name="Xu Y."/>
            <person name="Zhou H."/>
            <person name="Xiong C."/>
            <person name="Li S."/>
            <person name="Yu J."/>
            <person name="Hong S."/>
            <person name="Yu X."/>
            <person name="Zou P."/>
            <person name="Chen C."/>
            <person name="Chang X."/>
            <person name="Wang W."/>
            <person name="Lv Y."/>
            <person name="Sun Y."/>
            <person name="Ma L."/>
            <person name="Shen B."/>
            <person name="Zhu C."/>
        </authorList>
    </citation>
    <scope>NUCLEOTIDE SEQUENCE [LARGE SCALE GENOMIC DNA]</scope>
</reference>
<evidence type="ECO:0000313" key="2">
    <source>
        <dbReference type="EMBL" id="KFB40403.1"/>
    </source>
</evidence>
<organism evidence="2">
    <name type="scientific">Anopheles sinensis</name>
    <name type="common">Mosquito</name>
    <dbReference type="NCBI Taxonomy" id="74873"/>
    <lineage>
        <taxon>Eukaryota</taxon>
        <taxon>Metazoa</taxon>
        <taxon>Ecdysozoa</taxon>
        <taxon>Arthropoda</taxon>
        <taxon>Hexapoda</taxon>
        <taxon>Insecta</taxon>
        <taxon>Pterygota</taxon>
        <taxon>Neoptera</taxon>
        <taxon>Endopterygota</taxon>
        <taxon>Diptera</taxon>
        <taxon>Nematocera</taxon>
        <taxon>Culicoidea</taxon>
        <taxon>Culicidae</taxon>
        <taxon>Anophelinae</taxon>
        <taxon>Anopheles</taxon>
    </lineage>
</organism>
<name>A0A084VR09_ANOSI</name>
<dbReference type="VEuPathDB" id="VectorBase:ASIC007887"/>
<dbReference type="AlphaFoldDB" id="A0A084VR09"/>
<dbReference type="EnsemblMetazoa" id="ASIC007887-RA">
    <property type="protein sequence ID" value="ASIC007887-PA"/>
    <property type="gene ID" value="ASIC007887"/>
</dbReference>
<dbReference type="EMBL" id="KE525012">
    <property type="protein sequence ID" value="KFB40403.1"/>
    <property type="molecule type" value="Genomic_DNA"/>
</dbReference>
<protein>
    <submittedName>
        <fullName evidence="2 3">Uncharacterized protein</fullName>
    </submittedName>
</protein>
<proteinExistence type="predicted"/>
<sequence length="131" mass="14633">MDSYANAVSPRTRVGLPSEPFAPKDLTPVTQRNTPTTILPAPIQNEPTPFVEGTSSNTPTNAIRFVSPPASMAWLFFTRVHPDVTDEQMKAFISENVGSNDVVVYNLTSRDHDQPKRRFFIFQSRNSNLVP</sequence>
<reference evidence="3" key="2">
    <citation type="submission" date="2020-05" db="UniProtKB">
        <authorList>
            <consortium name="EnsemblMetazoa"/>
        </authorList>
    </citation>
    <scope>IDENTIFICATION</scope>
</reference>
<feature type="region of interest" description="Disordered" evidence="1">
    <location>
        <begin position="1"/>
        <end position="63"/>
    </location>
</feature>
<dbReference type="EMBL" id="ATLV01015402">
    <property type="status" value="NOT_ANNOTATED_CDS"/>
    <property type="molecule type" value="Genomic_DNA"/>
</dbReference>